<dbReference type="SUPFAM" id="SSF55248">
    <property type="entry name" value="PCD-like"/>
    <property type="match status" value="1"/>
</dbReference>
<dbReference type="HAMAP" id="MF_00434">
    <property type="entry name" value="Pterin_4_alpha"/>
    <property type="match status" value="1"/>
</dbReference>
<evidence type="ECO:0000256" key="2">
    <source>
        <dbReference type="ARBA" id="ARBA00006472"/>
    </source>
</evidence>
<dbReference type="PANTHER" id="PTHR12599:SF0">
    <property type="entry name" value="PTERIN-4-ALPHA-CARBINOLAMINE DEHYDRATASE"/>
    <property type="match status" value="1"/>
</dbReference>
<gene>
    <name evidence="5" type="ORF">CNE99_10330</name>
</gene>
<evidence type="ECO:0000313" key="6">
    <source>
        <dbReference type="Proteomes" id="UP000219327"/>
    </source>
</evidence>
<evidence type="ECO:0000256" key="1">
    <source>
        <dbReference type="ARBA" id="ARBA00001554"/>
    </source>
</evidence>
<keyword evidence="3 4" id="KW-0456">Lyase</keyword>
<accession>A0A2A5WIH6</accession>
<comment type="caution">
    <text evidence="5">The sequence shown here is derived from an EMBL/GenBank/DDBJ whole genome shotgun (WGS) entry which is preliminary data.</text>
</comment>
<name>A0A2A5WIH6_9GAMM</name>
<reference evidence="5 6" key="1">
    <citation type="submission" date="2017-08" db="EMBL/GenBank/DDBJ databases">
        <title>Fine stratification of microbial communities through a metagenomic profile of the photic zone.</title>
        <authorList>
            <person name="Haro-Moreno J.M."/>
            <person name="Lopez-Perez M."/>
            <person name="De La Torre J."/>
            <person name="Picazo A."/>
            <person name="Camacho A."/>
            <person name="Rodriguez-Valera F."/>
        </authorList>
    </citation>
    <scope>NUCLEOTIDE SEQUENCE [LARGE SCALE GENOMIC DNA]</scope>
    <source>
        <strain evidence="5">MED-G24</strain>
    </source>
</reference>
<dbReference type="Pfam" id="PF01329">
    <property type="entry name" value="Pterin_4a"/>
    <property type="match status" value="1"/>
</dbReference>
<dbReference type="CDD" id="cd00488">
    <property type="entry name" value="PCD_DCoH"/>
    <property type="match status" value="1"/>
</dbReference>
<evidence type="ECO:0000313" key="5">
    <source>
        <dbReference type="EMBL" id="PDH36044.1"/>
    </source>
</evidence>
<comment type="catalytic activity">
    <reaction evidence="1 4">
        <text>(4aS,6R)-4a-hydroxy-L-erythro-5,6,7,8-tetrahydrobiopterin = (6R)-L-erythro-6,7-dihydrobiopterin + H2O</text>
        <dbReference type="Rhea" id="RHEA:11920"/>
        <dbReference type="ChEBI" id="CHEBI:15377"/>
        <dbReference type="ChEBI" id="CHEBI:15642"/>
        <dbReference type="ChEBI" id="CHEBI:43120"/>
        <dbReference type="EC" id="4.2.1.96"/>
    </reaction>
</comment>
<protein>
    <recommendedName>
        <fullName evidence="4">Putative pterin-4-alpha-carbinolamine dehydratase</fullName>
        <shortName evidence="4">PHS</shortName>
        <ecNumber evidence="4">4.2.1.96</ecNumber>
    </recommendedName>
    <alternativeName>
        <fullName evidence="4">4-alpha-hydroxy-tetrahydropterin dehydratase</fullName>
    </alternativeName>
    <alternativeName>
        <fullName evidence="4">Pterin carbinolamine dehydratase</fullName>
        <shortName evidence="4">PCD</shortName>
    </alternativeName>
</protein>
<evidence type="ECO:0000256" key="4">
    <source>
        <dbReference type="HAMAP-Rule" id="MF_00434"/>
    </source>
</evidence>
<dbReference type="EC" id="4.2.1.96" evidence="4"/>
<organism evidence="5 6">
    <name type="scientific">OM182 bacterium MED-G24</name>
    <dbReference type="NCBI Taxonomy" id="1986255"/>
    <lineage>
        <taxon>Bacteria</taxon>
        <taxon>Pseudomonadati</taxon>
        <taxon>Pseudomonadota</taxon>
        <taxon>Gammaproteobacteria</taxon>
        <taxon>OMG group</taxon>
        <taxon>OM182 clade</taxon>
    </lineage>
</organism>
<evidence type="ECO:0000256" key="3">
    <source>
        <dbReference type="ARBA" id="ARBA00023239"/>
    </source>
</evidence>
<dbReference type="AlphaFoldDB" id="A0A2A5WIH6"/>
<dbReference type="PANTHER" id="PTHR12599">
    <property type="entry name" value="PTERIN-4-ALPHA-CARBINOLAMINE DEHYDRATASE"/>
    <property type="match status" value="1"/>
</dbReference>
<comment type="similarity">
    <text evidence="2 4">Belongs to the pterin-4-alpha-carbinolamine dehydratase family.</text>
</comment>
<dbReference type="Proteomes" id="UP000219327">
    <property type="component" value="Unassembled WGS sequence"/>
</dbReference>
<proteinExistence type="inferred from homology"/>
<dbReference type="GO" id="GO:0006729">
    <property type="term" value="P:tetrahydrobiopterin biosynthetic process"/>
    <property type="evidence" value="ECO:0007669"/>
    <property type="project" value="InterPro"/>
</dbReference>
<dbReference type="InterPro" id="IPR001533">
    <property type="entry name" value="Pterin_deHydtase"/>
</dbReference>
<dbReference type="InterPro" id="IPR036428">
    <property type="entry name" value="PCD_sf"/>
</dbReference>
<dbReference type="EMBL" id="NTKD01000076">
    <property type="protein sequence ID" value="PDH36044.1"/>
    <property type="molecule type" value="Genomic_DNA"/>
</dbReference>
<dbReference type="Gene3D" id="3.30.1360.20">
    <property type="entry name" value="Transcriptional coactivator/pterin dehydratase"/>
    <property type="match status" value="1"/>
</dbReference>
<sequence length="130" mass="14610">MVPMSRIHHVSYTSRTTMTDSTPAFDTFIRGLIKEPLTTELLDTAIMALEGWQRDSTEGIDCLAATFSFEDFNACMTFAERIAVLADEYDHHPELVIRYGKVTVRWWTHTAGGIAANDVFMATQTSQLTT</sequence>
<dbReference type="GO" id="GO:0008124">
    <property type="term" value="F:4-alpha-hydroxytetrahydrobiopterin dehydratase activity"/>
    <property type="evidence" value="ECO:0007669"/>
    <property type="project" value="UniProtKB-UniRule"/>
</dbReference>